<dbReference type="OrthoDB" id="2742740at2759"/>
<gene>
    <name evidence="1" type="ORF">BDZ94DRAFT_1353475</name>
</gene>
<sequence>MVPELNTNLTPNQNQASSKAALDAYFALPPSVTKLREEILKDYTCPISPPSDSIEAQPLTKSEYYSLQHYITWRTTNSTVATYKGYRAVIAQATNTEILSLYKVVKLAMDKTHLHPIVVDMCPKSCIAYTGDYAHLNCCPYIRGGVLCKTPRYRQAEKKNSHAQFKTLPILASIRALYANAKTSNHLCHRDRTLQDVIKLLASVAEPAKSKKHFSDFGNGVLHGIL</sequence>
<evidence type="ECO:0000313" key="1">
    <source>
        <dbReference type="EMBL" id="KAF9464622.1"/>
    </source>
</evidence>
<dbReference type="EMBL" id="MU150253">
    <property type="protein sequence ID" value="KAF9464622.1"/>
    <property type="molecule type" value="Genomic_DNA"/>
</dbReference>
<dbReference type="AlphaFoldDB" id="A0A9P5Y9J7"/>
<protein>
    <submittedName>
        <fullName evidence="1">Uncharacterized protein</fullName>
    </submittedName>
</protein>
<reference evidence="1" key="1">
    <citation type="submission" date="2020-11" db="EMBL/GenBank/DDBJ databases">
        <authorList>
            <consortium name="DOE Joint Genome Institute"/>
            <person name="Ahrendt S."/>
            <person name="Riley R."/>
            <person name="Andreopoulos W."/>
            <person name="Labutti K."/>
            <person name="Pangilinan J."/>
            <person name="Ruiz-Duenas F.J."/>
            <person name="Barrasa J.M."/>
            <person name="Sanchez-Garcia M."/>
            <person name="Camarero S."/>
            <person name="Miyauchi S."/>
            <person name="Serrano A."/>
            <person name="Linde D."/>
            <person name="Babiker R."/>
            <person name="Drula E."/>
            <person name="Ayuso-Fernandez I."/>
            <person name="Pacheco R."/>
            <person name="Padilla G."/>
            <person name="Ferreira P."/>
            <person name="Barriuso J."/>
            <person name="Kellner H."/>
            <person name="Castanera R."/>
            <person name="Alfaro M."/>
            <person name="Ramirez L."/>
            <person name="Pisabarro A.G."/>
            <person name="Kuo A."/>
            <person name="Tritt A."/>
            <person name="Lipzen A."/>
            <person name="He G."/>
            <person name="Yan M."/>
            <person name="Ng V."/>
            <person name="Cullen D."/>
            <person name="Martin F."/>
            <person name="Rosso M.-N."/>
            <person name="Henrissat B."/>
            <person name="Hibbett D."/>
            <person name="Martinez A.T."/>
            <person name="Grigoriev I.V."/>
        </authorList>
    </citation>
    <scope>NUCLEOTIDE SEQUENCE</scope>
    <source>
        <strain evidence="1">CBS 247.69</strain>
    </source>
</reference>
<organism evidence="1 2">
    <name type="scientific">Collybia nuda</name>
    <dbReference type="NCBI Taxonomy" id="64659"/>
    <lineage>
        <taxon>Eukaryota</taxon>
        <taxon>Fungi</taxon>
        <taxon>Dikarya</taxon>
        <taxon>Basidiomycota</taxon>
        <taxon>Agaricomycotina</taxon>
        <taxon>Agaricomycetes</taxon>
        <taxon>Agaricomycetidae</taxon>
        <taxon>Agaricales</taxon>
        <taxon>Tricholomatineae</taxon>
        <taxon>Clitocybaceae</taxon>
        <taxon>Collybia</taxon>
    </lineage>
</organism>
<proteinExistence type="predicted"/>
<keyword evidence="2" id="KW-1185">Reference proteome</keyword>
<name>A0A9P5Y9J7_9AGAR</name>
<dbReference type="Proteomes" id="UP000807353">
    <property type="component" value="Unassembled WGS sequence"/>
</dbReference>
<comment type="caution">
    <text evidence="1">The sequence shown here is derived from an EMBL/GenBank/DDBJ whole genome shotgun (WGS) entry which is preliminary data.</text>
</comment>
<evidence type="ECO:0000313" key="2">
    <source>
        <dbReference type="Proteomes" id="UP000807353"/>
    </source>
</evidence>
<accession>A0A9P5Y9J7</accession>